<sequence>MKSTSLMDLVNKQEEINQKRAINNFIEMLDEEFVLGKVFLKYLEFLEREKGEDYQDWVFYELLQNDGPPTKKLKEFDISRQMKGQGMYLHKHTYIEVDYVLKGYCEYHIANDNQLIVRLEEKQLCIVNQSIVHGIDIPDEDSIVIKCMIPFRYLDIREFSDFDDENPVILLLKQSLDEAMVKPGYIIYSIKEFQLFEDIIYDLFFEFIEREGGWRQKIKNRISDLFLMLLRDQPLKSYDFESIHKDELNITKVLEYIRCHYQDVTLQSLSRDLHFHQNYISRKIKDTISMSFQEFLLDVRMKEAERLLSETEMTVKDISNQLGYKKPSFLYKYFKAKHGITPKKFREYKKCF</sequence>
<dbReference type="PROSITE" id="PS01124">
    <property type="entry name" value="HTH_ARAC_FAMILY_2"/>
    <property type="match status" value="1"/>
</dbReference>
<organism evidence="5 6">
    <name type="scientific">Mobilitalea sibirica</name>
    <dbReference type="NCBI Taxonomy" id="1462919"/>
    <lineage>
        <taxon>Bacteria</taxon>
        <taxon>Bacillati</taxon>
        <taxon>Bacillota</taxon>
        <taxon>Clostridia</taxon>
        <taxon>Lachnospirales</taxon>
        <taxon>Lachnospiraceae</taxon>
        <taxon>Mobilitalea</taxon>
    </lineage>
</organism>
<comment type="caution">
    <text evidence="5">The sequence shown here is derived from an EMBL/GenBank/DDBJ whole genome shotgun (WGS) entry which is preliminary data.</text>
</comment>
<dbReference type="AlphaFoldDB" id="A0A8J7KW41"/>
<keyword evidence="2" id="KW-0238">DNA-binding</keyword>
<proteinExistence type="predicted"/>
<dbReference type="EMBL" id="JAEAGR010000002">
    <property type="protein sequence ID" value="MBH1939912.1"/>
    <property type="molecule type" value="Genomic_DNA"/>
</dbReference>
<dbReference type="PROSITE" id="PS00041">
    <property type="entry name" value="HTH_ARAC_FAMILY_1"/>
    <property type="match status" value="1"/>
</dbReference>
<evidence type="ECO:0000259" key="4">
    <source>
        <dbReference type="PROSITE" id="PS01124"/>
    </source>
</evidence>
<evidence type="ECO:0000256" key="1">
    <source>
        <dbReference type="ARBA" id="ARBA00023015"/>
    </source>
</evidence>
<feature type="domain" description="HTH araC/xylS-type" evidence="4">
    <location>
        <begin position="251"/>
        <end position="348"/>
    </location>
</feature>
<evidence type="ECO:0000256" key="3">
    <source>
        <dbReference type="ARBA" id="ARBA00023163"/>
    </source>
</evidence>
<gene>
    <name evidence="5" type="ORF">I5677_03260</name>
</gene>
<accession>A0A8J7KW41</accession>
<keyword evidence="6" id="KW-1185">Reference proteome</keyword>
<dbReference type="InterPro" id="IPR018062">
    <property type="entry name" value="HTH_AraC-typ_CS"/>
</dbReference>
<dbReference type="Pfam" id="PF12833">
    <property type="entry name" value="HTH_18"/>
    <property type="match status" value="1"/>
</dbReference>
<dbReference type="SUPFAM" id="SSF51182">
    <property type="entry name" value="RmlC-like cupins"/>
    <property type="match status" value="1"/>
</dbReference>
<evidence type="ECO:0000313" key="5">
    <source>
        <dbReference type="EMBL" id="MBH1939912.1"/>
    </source>
</evidence>
<dbReference type="InterPro" id="IPR011051">
    <property type="entry name" value="RmlC_Cupin_sf"/>
</dbReference>
<dbReference type="SMART" id="SM00342">
    <property type="entry name" value="HTH_ARAC"/>
    <property type="match status" value="1"/>
</dbReference>
<dbReference type="PANTHER" id="PTHR43280">
    <property type="entry name" value="ARAC-FAMILY TRANSCRIPTIONAL REGULATOR"/>
    <property type="match status" value="1"/>
</dbReference>
<dbReference type="InterPro" id="IPR014710">
    <property type="entry name" value="RmlC-like_jellyroll"/>
</dbReference>
<dbReference type="Proteomes" id="UP000623269">
    <property type="component" value="Unassembled WGS sequence"/>
</dbReference>
<evidence type="ECO:0000256" key="2">
    <source>
        <dbReference type="ARBA" id="ARBA00023125"/>
    </source>
</evidence>
<dbReference type="InterPro" id="IPR018060">
    <property type="entry name" value="HTH_AraC"/>
</dbReference>
<dbReference type="SUPFAM" id="SSF46689">
    <property type="entry name" value="Homeodomain-like"/>
    <property type="match status" value="1"/>
</dbReference>
<keyword evidence="3" id="KW-0804">Transcription</keyword>
<dbReference type="RefSeq" id="WP_197660126.1">
    <property type="nucleotide sequence ID" value="NZ_JAEAGR010000002.1"/>
</dbReference>
<evidence type="ECO:0000313" key="6">
    <source>
        <dbReference type="Proteomes" id="UP000623269"/>
    </source>
</evidence>
<name>A0A8J7KW41_9FIRM</name>
<dbReference type="Gene3D" id="1.10.10.60">
    <property type="entry name" value="Homeodomain-like"/>
    <property type="match status" value="2"/>
</dbReference>
<dbReference type="PANTHER" id="PTHR43280:SF2">
    <property type="entry name" value="HTH-TYPE TRANSCRIPTIONAL REGULATOR EXSA"/>
    <property type="match status" value="1"/>
</dbReference>
<dbReference type="GO" id="GO:0043565">
    <property type="term" value="F:sequence-specific DNA binding"/>
    <property type="evidence" value="ECO:0007669"/>
    <property type="project" value="InterPro"/>
</dbReference>
<dbReference type="Gene3D" id="2.60.120.10">
    <property type="entry name" value="Jelly Rolls"/>
    <property type="match status" value="1"/>
</dbReference>
<dbReference type="GO" id="GO:0003700">
    <property type="term" value="F:DNA-binding transcription factor activity"/>
    <property type="evidence" value="ECO:0007669"/>
    <property type="project" value="InterPro"/>
</dbReference>
<keyword evidence="1" id="KW-0805">Transcription regulation</keyword>
<reference evidence="5" key="1">
    <citation type="submission" date="2020-12" db="EMBL/GenBank/DDBJ databases">
        <title>M. sibirica DSM 26468T genome.</title>
        <authorList>
            <person name="Thieme N."/>
            <person name="Rettenmaier R."/>
            <person name="Zverlov V."/>
            <person name="Liebl W."/>
        </authorList>
    </citation>
    <scope>NUCLEOTIDE SEQUENCE</scope>
    <source>
        <strain evidence="5">DSM 26468</strain>
    </source>
</reference>
<protein>
    <submittedName>
        <fullName evidence="5">Helix-turn-helix domain-containing protein</fullName>
    </submittedName>
</protein>
<dbReference type="InterPro" id="IPR009057">
    <property type="entry name" value="Homeodomain-like_sf"/>
</dbReference>